<dbReference type="Proteomes" id="UP000814033">
    <property type="component" value="Unassembled WGS sequence"/>
</dbReference>
<organism evidence="1 2">
    <name type="scientific">Auriscalpium vulgare</name>
    <dbReference type="NCBI Taxonomy" id="40419"/>
    <lineage>
        <taxon>Eukaryota</taxon>
        <taxon>Fungi</taxon>
        <taxon>Dikarya</taxon>
        <taxon>Basidiomycota</taxon>
        <taxon>Agaricomycotina</taxon>
        <taxon>Agaricomycetes</taxon>
        <taxon>Russulales</taxon>
        <taxon>Auriscalpiaceae</taxon>
        <taxon>Auriscalpium</taxon>
    </lineage>
</organism>
<reference evidence="1" key="2">
    <citation type="journal article" date="2022" name="New Phytol.">
        <title>Evolutionary transition to the ectomycorrhizal habit in the genomes of a hyperdiverse lineage of mushroom-forming fungi.</title>
        <authorList>
            <person name="Looney B."/>
            <person name="Miyauchi S."/>
            <person name="Morin E."/>
            <person name="Drula E."/>
            <person name="Courty P.E."/>
            <person name="Kohler A."/>
            <person name="Kuo A."/>
            <person name="LaButti K."/>
            <person name="Pangilinan J."/>
            <person name="Lipzen A."/>
            <person name="Riley R."/>
            <person name="Andreopoulos W."/>
            <person name="He G."/>
            <person name="Johnson J."/>
            <person name="Nolan M."/>
            <person name="Tritt A."/>
            <person name="Barry K.W."/>
            <person name="Grigoriev I.V."/>
            <person name="Nagy L.G."/>
            <person name="Hibbett D."/>
            <person name="Henrissat B."/>
            <person name="Matheny P.B."/>
            <person name="Labbe J."/>
            <person name="Martin F.M."/>
        </authorList>
    </citation>
    <scope>NUCLEOTIDE SEQUENCE</scope>
    <source>
        <strain evidence="1">FP105234-sp</strain>
    </source>
</reference>
<accession>A0ACB8RA75</accession>
<gene>
    <name evidence="1" type="ORF">FA95DRAFT_1576591</name>
</gene>
<dbReference type="EMBL" id="MU276149">
    <property type="protein sequence ID" value="KAI0041035.1"/>
    <property type="molecule type" value="Genomic_DNA"/>
</dbReference>
<protein>
    <submittedName>
        <fullName evidence="1">Uncharacterized protein</fullName>
    </submittedName>
</protein>
<keyword evidence="2" id="KW-1185">Reference proteome</keyword>
<evidence type="ECO:0000313" key="1">
    <source>
        <dbReference type="EMBL" id="KAI0041035.1"/>
    </source>
</evidence>
<proteinExistence type="predicted"/>
<name>A0ACB8RA75_9AGAM</name>
<sequence length="112" mass="12318">MAESVRDAHFMLKDARDLLIARYKLSPPDVSTPLSAYTRNVHQMLNYGDRAQLDEADLAVISEQSALAFSSAESDVNLRRKRRQPAQLAWQDPHILDTGVNGPDVQASGVGA</sequence>
<evidence type="ECO:0000313" key="2">
    <source>
        <dbReference type="Proteomes" id="UP000814033"/>
    </source>
</evidence>
<reference evidence="1" key="1">
    <citation type="submission" date="2021-02" db="EMBL/GenBank/DDBJ databases">
        <authorList>
            <consortium name="DOE Joint Genome Institute"/>
            <person name="Ahrendt S."/>
            <person name="Looney B.P."/>
            <person name="Miyauchi S."/>
            <person name="Morin E."/>
            <person name="Drula E."/>
            <person name="Courty P.E."/>
            <person name="Chicoki N."/>
            <person name="Fauchery L."/>
            <person name="Kohler A."/>
            <person name="Kuo A."/>
            <person name="Labutti K."/>
            <person name="Pangilinan J."/>
            <person name="Lipzen A."/>
            <person name="Riley R."/>
            <person name="Andreopoulos W."/>
            <person name="He G."/>
            <person name="Johnson J."/>
            <person name="Barry K.W."/>
            <person name="Grigoriev I.V."/>
            <person name="Nagy L."/>
            <person name="Hibbett D."/>
            <person name="Henrissat B."/>
            <person name="Matheny P.B."/>
            <person name="Labbe J."/>
            <person name="Martin F."/>
        </authorList>
    </citation>
    <scope>NUCLEOTIDE SEQUENCE</scope>
    <source>
        <strain evidence="1">FP105234-sp</strain>
    </source>
</reference>
<comment type="caution">
    <text evidence="1">The sequence shown here is derived from an EMBL/GenBank/DDBJ whole genome shotgun (WGS) entry which is preliminary data.</text>
</comment>